<keyword evidence="1" id="KW-0812">Transmembrane</keyword>
<dbReference type="VEuPathDB" id="VectorBase:GPPI011848"/>
<dbReference type="EnsemblMetazoa" id="GPPI011848-RA">
    <property type="protein sequence ID" value="GPPI011848-PA"/>
    <property type="gene ID" value="GPPI011848"/>
</dbReference>
<protein>
    <recommendedName>
        <fullName evidence="4">Transmembrane protein</fullName>
    </recommendedName>
</protein>
<reference evidence="3" key="1">
    <citation type="submission" date="2015-01" db="EMBL/GenBank/DDBJ databases">
        <authorList>
            <person name="Aksoy S."/>
            <person name="Warren W."/>
            <person name="Wilson R.K."/>
        </authorList>
    </citation>
    <scope>NUCLEOTIDE SEQUENCE [LARGE SCALE GENOMIC DNA]</scope>
    <source>
        <strain evidence="3">IAEA</strain>
    </source>
</reference>
<evidence type="ECO:0000256" key="1">
    <source>
        <dbReference type="SAM" id="Phobius"/>
    </source>
</evidence>
<feature type="transmembrane region" description="Helical" evidence="1">
    <location>
        <begin position="101"/>
        <end position="122"/>
    </location>
</feature>
<dbReference type="AlphaFoldDB" id="A0A1B0AXA1"/>
<dbReference type="Proteomes" id="UP000092460">
    <property type="component" value="Unassembled WGS sequence"/>
</dbReference>
<reference evidence="2" key="2">
    <citation type="submission" date="2020-05" db="UniProtKB">
        <authorList>
            <consortium name="EnsemblMetazoa"/>
        </authorList>
    </citation>
    <scope>IDENTIFICATION</scope>
    <source>
        <strain evidence="2">IAEA</strain>
    </source>
</reference>
<evidence type="ECO:0000313" key="2">
    <source>
        <dbReference type="EnsemblMetazoa" id="GPPI011848-PA"/>
    </source>
</evidence>
<proteinExistence type="predicted"/>
<sequence length="148" mass="15878">MPDVCDNDVFDPSLTIATFAANAATSIVVAAAVVESFNVDCKLTGSNDENDDDLPFVGVTFVTVAIVAVASTWVTAFSIGIIISVAIVVDEVSRLHIITFVLYFSVQYIFIMIGCFVAIKIANSVDAFIQDLKAEKKMITSVTKTTLE</sequence>
<evidence type="ECO:0000313" key="3">
    <source>
        <dbReference type="Proteomes" id="UP000092460"/>
    </source>
</evidence>
<evidence type="ECO:0008006" key="4">
    <source>
        <dbReference type="Google" id="ProtNLM"/>
    </source>
</evidence>
<dbReference type="EMBL" id="JXJN01005169">
    <property type="status" value="NOT_ANNOTATED_CDS"/>
    <property type="molecule type" value="Genomic_DNA"/>
</dbReference>
<feature type="transmembrane region" description="Helical" evidence="1">
    <location>
        <begin position="56"/>
        <end position="89"/>
    </location>
</feature>
<name>A0A1B0AXA1_9MUSC</name>
<keyword evidence="1" id="KW-0472">Membrane</keyword>
<keyword evidence="3" id="KW-1185">Reference proteome</keyword>
<organism evidence="2 3">
    <name type="scientific">Glossina palpalis gambiensis</name>
    <dbReference type="NCBI Taxonomy" id="67801"/>
    <lineage>
        <taxon>Eukaryota</taxon>
        <taxon>Metazoa</taxon>
        <taxon>Ecdysozoa</taxon>
        <taxon>Arthropoda</taxon>
        <taxon>Hexapoda</taxon>
        <taxon>Insecta</taxon>
        <taxon>Pterygota</taxon>
        <taxon>Neoptera</taxon>
        <taxon>Endopterygota</taxon>
        <taxon>Diptera</taxon>
        <taxon>Brachycera</taxon>
        <taxon>Muscomorpha</taxon>
        <taxon>Hippoboscoidea</taxon>
        <taxon>Glossinidae</taxon>
        <taxon>Glossina</taxon>
    </lineage>
</organism>
<keyword evidence="1" id="KW-1133">Transmembrane helix</keyword>
<accession>A0A1B0AXA1</accession>